<dbReference type="EMBL" id="AP021906">
    <property type="protein sequence ID" value="BBP88764.1"/>
    <property type="molecule type" value="Genomic_DNA"/>
</dbReference>
<reference evidence="1 2" key="1">
    <citation type="submission" date="2019-12" db="EMBL/GenBank/DDBJ databases">
        <title>Full genome sequence of a Bacillus safensis strain isolated from commercially available natto in Indonesia.</title>
        <authorList>
            <person name="Yoshida M."/>
            <person name="Uomi M."/>
            <person name="Waturangi D."/>
            <person name="Ekaputri J.J."/>
            <person name="Setiamarga D.H.E."/>
        </authorList>
    </citation>
    <scope>NUCLEOTIDE SEQUENCE [LARGE SCALE GENOMIC DNA]</scope>
    <source>
        <strain evidence="1 2">IDN1</strain>
    </source>
</reference>
<name>A0A5S9M9C8_BACIA</name>
<gene>
    <name evidence="1" type="ORF">BsIDN1_23820</name>
</gene>
<evidence type="ECO:0000313" key="2">
    <source>
        <dbReference type="Proteomes" id="UP000464658"/>
    </source>
</evidence>
<organism evidence="1 2">
    <name type="scientific">Bacillus safensis</name>
    <dbReference type="NCBI Taxonomy" id="561879"/>
    <lineage>
        <taxon>Bacteria</taxon>
        <taxon>Bacillati</taxon>
        <taxon>Bacillota</taxon>
        <taxon>Bacilli</taxon>
        <taxon>Bacillales</taxon>
        <taxon>Bacillaceae</taxon>
        <taxon>Bacillus</taxon>
    </lineage>
</organism>
<evidence type="ECO:0000313" key="1">
    <source>
        <dbReference type="EMBL" id="BBP88764.1"/>
    </source>
</evidence>
<dbReference type="AlphaFoldDB" id="A0A5S9M9C8"/>
<accession>A0A5S9M9C8</accession>
<sequence>MEEASIHVFHANYEDAKTGKKKRHFALRVKEDPERGGVLIDFVGVVEGTEASSK</sequence>
<proteinExistence type="predicted"/>
<protein>
    <submittedName>
        <fullName evidence="1">Uncharacterized protein</fullName>
    </submittedName>
</protein>
<dbReference type="Proteomes" id="UP000464658">
    <property type="component" value="Chromosome"/>
</dbReference>